<dbReference type="SUPFAM" id="SSF52540">
    <property type="entry name" value="P-loop containing nucleoside triphosphate hydrolases"/>
    <property type="match status" value="1"/>
</dbReference>
<comment type="caution">
    <text evidence="3">The sequence shown here is derived from an EMBL/GenBank/DDBJ whole genome shotgun (WGS) entry which is preliminary data.</text>
</comment>
<dbReference type="InterPro" id="IPR041682">
    <property type="entry name" value="AAA_14"/>
</dbReference>
<name>A0A2T0TBJ4_9BACT</name>
<protein>
    <recommendedName>
        <fullName evidence="5">AAA+ ATPase domain-containing protein</fullName>
    </recommendedName>
</protein>
<dbReference type="Pfam" id="PF13635">
    <property type="entry name" value="DUF4143"/>
    <property type="match status" value="1"/>
</dbReference>
<evidence type="ECO:0000259" key="1">
    <source>
        <dbReference type="Pfam" id="PF13173"/>
    </source>
</evidence>
<dbReference type="OrthoDB" id="9801840at2"/>
<feature type="domain" description="DUF4143" evidence="2">
    <location>
        <begin position="214"/>
        <end position="349"/>
    </location>
</feature>
<evidence type="ECO:0000313" key="4">
    <source>
        <dbReference type="Proteomes" id="UP000238375"/>
    </source>
</evidence>
<gene>
    <name evidence="3" type="ORF">CLV58_104168</name>
</gene>
<feature type="domain" description="AAA" evidence="1">
    <location>
        <begin position="18"/>
        <end position="148"/>
    </location>
</feature>
<dbReference type="EMBL" id="PVTE01000004">
    <property type="protein sequence ID" value="PRY43037.1"/>
    <property type="molecule type" value="Genomic_DNA"/>
</dbReference>
<accession>A0A2T0TBJ4</accession>
<proteinExistence type="predicted"/>
<dbReference type="InterPro" id="IPR027417">
    <property type="entry name" value="P-loop_NTPase"/>
</dbReference>
<dbReference type="Proteomes" id="UP000238375">
    <property type="component" value="Unassembled WGS sequence"/>
</dbReference>
<dbReference type="Gene3D" id="3.40.50.300">
    <property type="entry name" value="P-loop containing nucleotide triphosphate hydrolases"/>
    <property type="match status" value="1"/>
</dbReference>
<evidence type="ECO:0000313" key="3">
    <source>
        <dbReference type="EMBL" id="PRY43037.1"/>
    </source>
</evidence>
<sequence>MTFERHILPLLRQHLDRKQITVLTGMRRTGKTTLVKQLMTESTIRQKLYIDLERIDNRALWSETNYETIVLALTQRGLRFDEPVLIALDEIQLVPNLPSVLKYLYDTYSIKFIVTGSSAYYLKNQFTESLAGRKKLFDIYPLTFGELLTFRGVEATALDWSTASQFIRAEYERLKGYYEEYVLYGGFPEVVLTESIADKLDLLNDILSSYVNFDIVTLADIRNPIDLYKLIRLLAVRIGTKLDVSKLTSLTSMSRPTVENYLDLLEQSYLIRTIPVLAKSPDREIVKARKLYFLDNGIASIAADPGSGARFENAVFNQLLHRGAVAYYQLKSGREIDFVLDQTLGFEVKETAAEGDLKQLQTLGKNLDLTHQYVVGRHPLRVFDGYIWGGSIR</sequence>
<organism evidence="3 4">
    <name type="scientific">Spirosoma oryzae</name>
    <dbReference type="NCBI Taxonomy" id="1469603"/>
    <lineage>
        <taxon>Bacteria</taxon>
        <taxon>Pseudomonadati</taxon>
        <taxon>Bacteroidota</taxon>
        <taxon>Cytophagia</taxon>
        <taxon>Cytophagales</taxon>
        <taxon>Cytophagaceae</taxon>
        <taxon>Spirosoma</taxon>
    </lineage>
</organism>
<dbReference type="Pfam" id="PF13173">
    <property type="entry name" value="AAA_14"/>
    <property type="match status" value="1"/>
</dbReference>
<reference evidence="3 4" key="1">
    <citation type="submission" date="2018-03" db="EMBL/GenBank/DDBJ databases">
        <title>Genomic Encyclopedia of Archaeal and Bacterial Type Strains, Phase II (KMG-II): from individual species to whole genera.</title>
        <authorList>
            <person name="Goeker M."/>
        </authorList>
    </citation>
    <scope>NUCLEOTIDE SEQUENCE [LARGE SCALE GENOMIC DNA]</scope>
    <source>
        <strain evidence="3 4">DSM 28354</strain>
    </source>
</reference>
<evidence type="ECO:0000259" key="2">
    <source>
        <dbReference type="Pfam" id="PF13635"/>
    </source>
</evidence>
<keyword evidence="4" id="KW-1185">Reference proteome</keyword>
<dbReference type="RefSeq" id="WP_106136900.1">
    <property type="nucleotide sequence ID" value="NZ_PVTE01000004.1"/>
</dbReference>
<dbReference type="AlphaFoldDB" id="A0A2T0TBJ4"/>
<dbReference type="InterPro" id="IPR025420">
    <property type="entry name" value="DUF4143"/>
</dbReference>
<evidence type="ECO:0008006" key="5">
    <source>
        <dbReference type="Google" id="ProtNLM"/>
    </source>
</evidence>
<dbReference type="PANTHER" id="PTHR33295">
    <property type="entry name" value="ATPASE"/>
    <property type="match status" value="1"/>
</dbReference>
<dbReference type="PANTHER" id="PTHR33295:SF18">
    <property type="entry name" value="AAA+ ATPASE DOMAIN-CONTAINING PROTEIN"/>
    <property type="match status" value="1"/>
</dbReference>